<dbReference type="PANTHER" id="PTHR42718:SF9">
    <property type="entry name" value="MAJOR FACILITATOR SUPERFAMILY MULTIDRUG TRANSPORTER MFSC"/>
    <property type="match status" value="1"/>
</dbReference>
<dbReference type="PANTHER" id="PTHR42718">
    <property type="entry name" value="MAJOR FACILITATOR SUPERFAMILY MULTIDRUG TRANSPORTER MFSC"/>
    <property type="match status" value="1"/>
</dbReference>
<feature type="transmembrane region" description="Helical" evidence="6">
    <location>
        <begin position="330"/>
        <end position="350"/>
    </location>
</feature>
<evidence type="ECO:0000313" key="10">
    <source>
        <dbReference type="Proteomes" id="UP000215828"/>
    </source>
</evidence>
<feature type="transmembrane region" description="Helical" evidence="6">
    <location>
        <begin position="432"/>
        <end position="452"/>
    </location>
</feature>
<feature type="transmembrane region" description="Helical" evidence="6">
    <location>
        <begin position="225"/>
        <end position="248"/>
    </location>
</feature>
<dbReference type="InterPro" id="IPR011701">
    <property type="entry name" value="MFS"/>
</dbReference>
<feature type="transmembrane region" description="Helical" evidence="6">
    <location>
        <begin position="49"/>
        <end position="66"/>
    </location>
</feature>
<sequence>MAKKVSPRIVLAILSAGMLSFLGILDETATTVTFPILTREFAVTTDQVQWVNTLVLLVIATIVPISSQIRLRISTKHIFILGVLLFALGLIIDIITPRFDLLLLGRALQGVGTGIGLPLMYNIILTEVPKEKIGFMMGIGTMITACAVAFGPVFGGTITDILNWRWIFIISLVLILISLLTGTYSIEQINSLQDVKIKYGQWFSLALALVCLMLGFTQIAKYQFLSIQVAGFLALGIISLLIWIKISWSDKNALISPQLFENFNFSMQLIAYCFAKIATLALGFIFPIYVQTVNHGSVSLAGWITFPGAIINALMAALAGKLLDKKGARLLIIIGVCASLISLILMNFLAPLSNLEIVFLYILYYGGYGMCFGSLLTSGLLSLGKDNHAQGNAIFNTLQQFSGALGTALAGTMIALAQNQNYKNSTAIGSKWAFMILLVLIIINLLLTIVFVPKKK</sequence>
<feature type="transmembrane region" description="Helical" evidence="6">
    <location>
        <begin position="199"/>
        <end position="219"/>
    </location>
</feature>
<keyword evidence="3 6" id="KW-0812">Transmembrane</keyword>
<evidence type="ECO:0000256" key="5">
    <source>
        <dbReference type="ARBA" id="ARBA00023136"/>
    </source>
</evidence>
<dbReference type="AlphaFoldDB" id="A0A256LBG0"/>
<dbReference type="Gene3D" id="1.20.1250.20">
    <property type="entry name" value="MFS general substrate transporter like domains"/>
    <property type="match status" value="1"/>
</dbReference>
<dbReference type="PRINTS" id="PR01036">
    <property type="entry name" value="TCRTETB"/>
</dbReference>
<dbReference type="Pfam" id="PF07690">
    <property type="entry name" value="MFS_1"/>
    <property type="match status" value="1"/>
</dbReference>
<feature type="domain" description="Major facilitator superfamily (MFS) profile" evidence="7">
    <location>
        <begin position="12"/>
        <end position="456"/>
    </location>
</feature>
<dbReference type="GO" id="GO:0005886">
    <property type="term" value="C:plasma membrane"/>
    <property type="evidence" value="ECO:0007669"/>
    <property type="project" value="UniProtKB-SubCell"/>
</dbReference>
<evidence type="ECO:0000256" key="3">
    <source>
        <dbReference type="ARBA" id="ARBA00022692"/>
    </source>
</evidence>
<name>A0A256LBG0_9LACO</name>
<feature type="transmembrane region" description="Helical" evidence="6">
    <location>
        <begin position="101"/>
        <end position="121"/>
    </location>
</feature>
<reference evidence="10 11" key="3">
    <citation type="submission" date="2017-09" db="EMBL/GenBank/DDBJ databases">
        <title>Tripartite evolution among Lactobacillus johnsonii, Lactobacillus taiwanensis, Lactobacillus reuteri and their rodent host.</title>
        <authorList>
            <person name="Wang T."/>
            <person name="Knowles S."/>
            <person name="Cheng C."/>
        </authorList>
    </citation>
    <scope>NUCLEOTIDE SEQUENCE [LARGE SCALE GENOMIC DNA]</scope>
    <source>
        <strain evidence="9 10">609q</strain>
        <strain evidence="8 11">609u</strain>
    </source>
</reference>
<keyword evidence="4 6" id="KW-1133">Transmembrane helix</keyword>
<evidence type="ECO:0000256" key="4">
    <source>
        <dbReference type="ARBA" id="ARBA00022989"/>
    </source>
</evidence>
<dbReference type="EMBL" id="NGNV01000033">
    <property type="protein sequence ID" value="OYR87815.1"/>
    <property type="molecule type" value="Genomic_DNA"/>
</dbReference>
<feature type="transmembrane region" description="Helical" evidence="6">
    <location>
        <begin position="269"/>
        <end position="290"/>
    </location>
</feature>
<evidence type="ECO:0000256" key="6">
    <source>
        <dbReference type="SAM" id="Phobius"/>
    </source>
</evidence>
<keyword evidence="11" id="KW-1185">Reference proteome</keyword>
<evidence type="ECO:0000313" key="9">
    <source>
        <dbReference type="EMBL" id="OYR90741.1"/>
    </source>
</evidence>
<dbReference type="InterPro" id="IPR020846">
    <property type="entry name" value="MFS_dom"/>
</dbReference>
<evidence type="ECO:0000259" key="7">
    <source>
        <dbReference type="PROSITE" id="PS50850"/>
    </source>
</evidence>
<feature type="transmembrane region" description="Helical" evidence="6">
    <location>
        <begin position="362"/>
        <end position="381"/>
    </location>
</feature>
<feature type="transmembrane region" description="Helical" evidence="6">
    <location>
        <begin position="393"/>
        <end position="417"/>
    </location>
</feature>
<feature type="transmembrane region" description="Helical" evidence="6">
    <location>
        <begin position="296"/>
        <end position="318"/>
    </location>
</feature>
<comment type="subcellular location">
    <subcellularLocation>
        <location evidence="1">Cell membrane</location>
        <topology evidence="1">Multi-pass membrane protein</topology>
    </subcellularLocation>
</comment>
<evidence type="ECO:0000313" key="8">
    <source>
        <dbReference type="EMBL" id="OYR87815.1"/>
    </source>
</evidence>
<protein>
    <submittedName>
        <fullName evidence="9">MFS transporter</fullName>
    </submittedName>
</protein>
<keyword evidence="5 6" id="KW-0472">Membrane</keyword>
<feature type="transmembrane region" description="Helical" evidence="6">
    <location>
        <begin position="166"/>
        <end position="187"/>
    </location>
</feature>
<dbReference type="EMBL" id="NGNX01000044">
    <property type="protein sequence ID" value="OYR90741.1"/>
    <property type="molecule type" value="Genomic_DNA"/>
</dbReference>
<feature type="transmembrane region" description="Helical" evidence="6">
    <location>
        <begin position="133"/>
        <end position="154"/>
    </location>
</feature>
<keyword evidence="2" id="KW-0813">Transport</keyword>
<reference evidence="8 11" key="2">
    <citation type="submission" date="2017-05" db="EMBL/GenBank/DDBJ databases">
        <authorList>
            <person name="Lin X.B."/>
            <person name="Stothard P."/>
            <person name="Tasseva G."/>
            <person name="Walter J."/>
        </authorList>
    </citation>
    <scope>NUCLEOTIDE SEQUENCE [LARGE SCALE GENOMIC DNA]</scope>
    <source>
        <strain evidence="8 11">609u</strain>
    </source>
</reference>
<evidence type="ECO:0000256" key="2">
    <source>
        <dbReference type="ARBA" id="ARBA00022448"/>
    </source>
</evidence>
<proteinExistence type="predicted"/>
<dbReference type="GO" id="GO:0022857">
    <property type="term" value="F:transmembrane transporter activity"/>
    <property type="evidence" value="ECO:0007669"/>
    <property type="project" value="InterPro"/>
</dbReference>
<reference evidence="9 10" key="1">
    <citation type="submission" date="2017-04" db="EMBL/GenBank/DDBJ databases">
        <authorList>
            <person name="Afonso C.L."/>
            <person name="Miller P.J."/>
            <person name="Scott M.A."/>
            <person name="Spackman E."/>
            <person name="Goraichik I."/>
            <person name="Dimitrov K.M."/>
            <person name="Suarez D.L."/>
            <person name="Swayne D.E."/>
        </authorList>
    </citation>
    <scope>NUCLEOTIDE SEQUENCE [LARGE SCALE GENOMIC DNA]</scope>
    <source>
        <strain evidence="9 10">609q</strain>
    </source>
</reference>
<dbReference type="SUPFAM" id="SSF103473">
    <property type="entry name" value="MFS general substrate transporter"/>
    <property type="match status" value="1"/>
</dbReference>
<evidence type="ECO:0000256" key="1">
    <source>
        <dbReference type="ARBA" id="ARBA00004651"/>
    </source>
</evidence>
<accession>A0A256LBG0</accession>
<dbReference type="Gene3D" id="1.20.1720.10">
    <property type="entry name" value="Multidrug resistance protein D"/>
    <property type="match status" value="1"/>
</dbReference>
<dbReference type="Proteomes" id="UP000216316">
    <property type="component" value="Unassembled WGS sequence"/>
</dbReference>
<dbReference type="RefSeq" id="WP_094496037.1">
    <property type="nucleotide sequence ID" value="NZ_NGNV01000033.1"/>
</dbReference>
<dbReference type="PROSITE" id="PS50850">
    <property type="entry name" value="MFS"/>
    <property type="match status" value="1"/>
</dbReference>
<feature type="transmembrane region" description="Helical" evidence="6">
    <location>
        <begin position="78"/>
        <end position="95"/>
    </location>
</feature>
<evidence type="ECO:0000313" key="11">
    <source>
        <dbReference type="Proteomes" id="UP000216316"/>
    </source>
</evidence>
<gene>
    <name evidence="8" type="ORF">CBF53_07420</name>
    <name evidence="9" type="ORF">CBF70_08815</name>
</gene>
<comment type="caution">
    <text evidence="9">The sequence shown here is derived from an EMBL/GenBank/DDBJ whole genome shotgun (WGS) entry which is preliminary data.</text>
</comment>
<dbReference type="InterPro" id="IPR036259">
    <property type="entry name" value="MFS_trans_sf"/>
</dbReference>
<organism evidence="9 10">
    <name type="scientific">Lactobacillus taiwanensis</name>
    <dbReference type="NCBI Taxonomy" id="508451"/>
    <lineage>
        <taxon>Bacteria</taxon>
        <taxon>Bacillati</taxon>
        <taxon>Bacillota</taxon>
        <taxon>Bacilli</taxon>
        <taxon>Lactobacillales</taxon>
        <taxon>Lactobacillaceae</taxon>
        <taxon>Lactobacillus</taxon>
    </lineage>
</organism>
<dbReference type="Proteomes" id="UP000215828">
    <property type="component" value="Unassembled WGS sequence"/>
</dbReference>